<evidence type="ECO:0000313" key="11">
    <source>
        <dbReference type="RefSeq" id="XP_018328033.1"/>
    </source>
</evidence>
<accession>A0A1W4X6L6</accession>
<dbReference type="Gene3D" id="2.60.120.10">
    <property type="entry name" value="Jelly Rolls"/>
    <property type="match status" value="2"/>
</dbReference>
<protein>
    <submittedName>
        <fullName evidence="11">cAMP-dependent protein kinase type II regulatory subunit-like</fullName>
    </submittedName>
</protein>
<dbReference type="OrthoDB" id="417078at2759"/>
<evidence type="ECO:0000256" key="4">
    <source>
        <dbReference type="ARBA" id="ARBA00022737"/>
    </source>
</evidence>
<dbReference type="Pfam" id="PF00027">
    <property type="entry name" value="cNMP_binding"/>
    <property type="match status" value="2"/>
</dbReference>
<dbReference type="InterPro" id="IPR018490">
    <property type="entry name" value="cNMP-bd_dom_sf"/>
</dbReference>
<dbReference type="GO" id="GO:0005829">
    <property type="term" value="C:cytosol"/>
    <property type="evidence" value="ECO:0007669"/>
    <property type="project" value="TreeGrafter"/>
</dbReference>
<dbReference type="PANTHER" id="PTHR11635">
    <property type="entry name" value="CAMP-DEPENDENT PROTEIN KINASE REGULATORY CHAIN"/>
    <property type="match status" value="1"/>
</dbReference>
<dbReference type="InterPro" id="IPR012198">
    <property type="entry name" value="cAMP_dep_PK_reg_su"/>
</dbReference>
<evidence type="ECO:0000256" key="7">
    <source>
        <dbReference type="PIRSR" id="PIRSR000548-1"/>
    </source>
</evidence>
<evidence type="ECO:0000313" key="10">
    <source>
        <dbReference type="Proteomes" id="UP000192223"/>
    </source>
</evidence>
<dbReference type="PROSITE" id="PS50042">
    <property type="entry name" value="CNMP_BINDING_3"/>
    <property type="match status" value="2"/>
</dbReference>
<dbReference type="STRING" id="224129.A0A1W4X6L6"/>
<dbReference type="PROSITE" id="PS00888">
    <property type="entry name" value="CNMP_BINDING_1"/>
    <property type="match status" value="1"/>
</dbReference>
<dbReference type="GO" id="GO:0004862">
    <property type="term" value="F:cAMP-dependent protein kinase inhibitor activity"/>
    <property type="evidence" value="ECO:0007669"/>
    <property type="project" value="TreeGrafter"/>
</dbReference>
<dbReference type="PIRSF" id="PIRSF000548">
    <property type="entry name" value="PK_regulatory"/>
    <property type="match status" value="1"/>
</dbReference>
<feature type="binding site" evidence="7">
    <location>
        <position position="194"/>
    </location>
    <ligand>
        <name>3',5'-cyclic AMP</name>
        <dbReference type="ChEBI" id="CHEBI:58165"/>
        <label>1</label>
    </ligand>
</feature>
<dbReference type="SUPFAM" id="SSF51206">
    <property type="entry name" value="cAMP-binding domain-like"/>
    <property type="match status" value="2"/>
</dbReference>
<dbReference type="AlphaFoldDB" id="A0A1W4X6L6"/>
<feature type="binding site" evidence="7">
    <location>
        <position position="203"/>
    </location>
    <ligand>
        <name>3',5'-cyclic AMP</name>
        <dbReference type="ChEBI" id="CHEBI:58165"/>
        <label>1</label>
    </ligand>
</feature>
<gene>
    <name evidence="11" type="primary">LOC108738916</name>
</gene>
<feature type="domain" description="Cyclic nucleotide-binding" evidence="9">
    <location>
        <begin position="123"/>
        <end position="244"/>
    </location>
</feature>
<dbReference type="GeneID" id="108738916"/>
<dbReference type="Proteomes" id="UP000192223">
    <property type="component" value="Unplaced"/>
</dbReference>
<dbReference type="PROSITE" id="PS00889">
    <property type="entry name" value="CNMP_BINDING_2"/>
    <property type="match status" value="1"/>
</dbReference>
<dbReference type="GO" id="GO:0030552">
    <property type="term" value="F:cAMP binding"/>
    <property type="evidence" value="ECO:0007669"/>
    <property type="project" value="UniProtKB-KW"/>
</dbReference>
<evidence type="ECO:0000256" key="8">
    <source>
        <dbReference type="SAM" id="MobiDB-lite"/>
    </source>
</evidence>
<name>A0A1W4X6L6_AGRPL</name>
<dbReference type="InterPro" id="IPR000595">
    <property type="entry name" value="cNMP-bd_dom"/>
</dbReference>
<keyword evidence="4" id="KW-0677">Repeat</keyword>
<comment type="similarity">
    <text evidence="1">Belongs to the cAMP-dependent kinase regulatory chain family.</text>
</comment>
<dbReference type="RefSeq" id="XP_018328033.1">
    <property type="nucleotide sequence ID" value="XM_018472531.1"/>
</dbReference>
<dbReference type="InterPro" id="IPR018488">
    <property type="entry name" value="cNMP-bd_CS"/>
</dbReference>
<keyword evidence="6 7" id="KW-0114">cAMP</keyword>
<evidence type="ECO:0000256" key="6">
    <source>
        <dbReference type="ARBA" id="ARBA00023149"/>
    </source>
</evidence>
<evidence type="ECO:0000259" key="9">
    <source>
        <dbReference type="PROSITE" id="PS50042"/>
    </source>
</evidence>
<feature type="domain" description="Cyclic nucleotide-binding" evidence="9">
    <location>
        <begin position="247"/>
        <end position="367"/>
    </location>
</feature>
<evidence type="ECO:0000256" key="5">
    <source>
        <dbReference type="ARBA" id="ARBA00022741"/>
    </source>
</evidence>
<feature type="binding site" evidence="7">
    <location>
        <position position="326"/>
    </location>
    <ligand>
        <name>3',5'-cyclic AMP</name>
        <dbReference type="ChEBI" id="CHEBI:58165"/>
        <label>2</label>
    </ligand>
</feature>
<organism evidence="10 11">
    <name type="scientific">Agrilus planipennis</name>
    <name type="common">Emerald ash borer</name>
    <name type="synonym">Agrilus marcopoli</name>
    <dbReference type="NCBI Taxonomy" id="224129"/>
    <lineage>
        <taxon>Eukaryota</taxon>
        <taxon>Metazoa</taxon>
        <taxon>Ecdysozoa</taxon>
        <taxon>Arthropoda</taxon>
        <taxon>Hexapoda</taxon>
        <taxon>Insecta</taxon>
        <taxon>Pterygota</taxon>
        <taxon>Neoptera</taxon>
        <taxon>Endopterygota</taxon>
        <taxon>Coleoptera</taxon>
        <taxon>Polyphaga</taxon>
        <taxon>Elateriformia</taxon>
        <taxon>Buprestoidea</taxon>
        <taxon>Buprestidae</taxon>
        <taxon>Agrilinae</taxon>
        <taxon>Agrilus</taxon>
    </lineage>
</organism>
<dbReference type="PANTHER" id="PTHR11635:SF152">
    <property type="entry name" value="CAMP-DEPENDENT PROTEIN KINASE TYPE I REGULATORY SUBUNIT-RELATED"/>
    <property type="match status" value="1"/>
</dbReference>
<dbReference type="SUPFAM" id="SSF47391">
    <property type="entry name" value="Dimerization-anchoring domain of cAMP-dependent PK regulatory subunit"/>
    <property type="match status" value="1"/>
</dbReference>
<dbReference type="InParanoid" id="A0A1W4X6L6"/>
<sequence>MNFVEKKTDPSMEVRDVLLDYTLNYLLDQPQDVLSYTIDFFRRLQGRKTVVVPNEATGRNPSTSSSSSSEGPAPRNRNERRRCVFAETYDPEDDDDEDYEKVVHPKTKKQRAWLSKELKHIFLFRALDAKHIEEVLDAMFFKGVKSGDVIIKQGEDGDNFYIIEKGVYNVYVTSRPGERATLIKTYDEKGSFGELSLLYNQPRYATIIAETEGTLWGMERMAFKRIVLKATYLKRKMYEKFLADVPLLQKLSQYDLMNLADALVPMTFKPNDIIIKEGDKPDGMYFVEEGVVKIAVLDDYGEYAPINLIENGGYFGEMALITDKPRAASAFAVGDVKVAFLDLDAFNRLLGSLIGEMEEHFESYAEVRTNALNESRSHNEFS</sequence>
<keyword evidence="5 7" id="KW-0547">Nucleotide-binding</keyword>
<proteinExistence type="inferred from homology"/>
<dbReference type="CDD" id="cd00038">
    <property type="entry name" value="CAP_ED"/>
    <property type="match status" value="2"/>
</dbReference>
<keyword evidence="2" id="KW-0597">Phosphoprotein</keyword>
<keyword evidence="10" id="KW-1185">Reference proteome</keyword>
<feature type="region of interest" description="Disordered" evidence="8">
    <location>
        <begin position="52"/>
        <end position="82"/>
    </location>
</feature>
<dbReference type="GO" id="GO:0034236">
    <property type="term" value="F:protein kinase A catalytic subunit binding"/>
    <property type="evidence" value="ECO:0007669"/>
    <property type="project" value="TreeGrafter"/>
</dbReference>
<dbReference type="InterPro" id="IPR050503">
    <property type="entry name" value="cAMP-dep_PK_reg_su-like"/>
</dbReference>
<dbReference type="PRINTS" id="PR00103">
    <property type="entry name" value="CAMPKINASE"/>
</dbReference>
<dbReference type="SMART" id="SM00100">
    <property type="entry name" value="cNMP"/>
    <property type="match status" value="2"/>
</dbReference>
<keyword evidence="3 7" id="KW-0116">cAMP-binding</keyword>
<feature type="binding site" evidence="7">
    <location>
        <position position="317"/>
    </location>
    <ligand>
        <name>3',5'-cyclic AMP</name>
        <dbReference type="ChEBI" id="CHEBI:58165"/>
        <label>2</label>
    </ligand>
</feature>
<dbReference type="InterPro" id="IPR014710">
    <property type="entry name" value="RmlC-like_jellyroll"/>
</dbReference>
<dbReference type="KEGG" id="apln:108738916"/>
<evidence type="ECO:0000256" key="1">
    <source>
        <dbReference type="ARBA" id="ARBA00005753"/>
    </source>
</evidence>
<reference evidence="11" key="1">
    <citation type="submission" date="2025-08" db="UniProtKB">
        <authorList>
            <consortium name="RefSeq"/>
        </authorList>
    </citation>
    <scope>IDENTIFICATION</scope>
    <source>
        <tissue evidence="11">Entire body</tissue>
    </source>
</reference>
<evidence type="ECO:0000256" key="2">
    <source>
        <dbReference type="ARBA" id="ARBA00022553"/>
    </source>
</evidence>
<dbReference type="GO" id="GO:0005952">
    <property type="term" value="C:cAMP-dependent protein kinase complex"/>
    <property type="evidence" value="ECO:0007669"/>
    <property type="project" value="InterPro"/>
</dbReference>
<dbReference type="FunFam" id="2.60.120.10:FF:000017">
    <property type="entry name" value="cAMP-dependent protein kinase type II regulatory subunit"/>
    <property type="match status" value="1"/>
</dbReference>
<evidence type="ECO:0000256" key="3">
    <source>
        <dbReference type="ARBA" id="ARBA00022566"/>
    </source>
</evidence>